<evidence type="ECO:0000313" key="4">
    <source>
        <dbReference type="EMBL" id="MEK8127636.1"/>
    </source>
</evidence>
<evidence type="ECO:0000256" key="1">
    <source>
        <dbReference type="ARBA" id="ARBA00023125"/>
    </source>
</evidence>
<dbReference type="InterPro" id="IPR013571">
    <property type="entry name" value="Tscrpt_reg_QacR_C"/>
</dbReference>
<dbReference type="Pfam" id="PF08360">
    <property type="entry name" value="TetR_C_5"/>
    <property type="match status" value="1"/>
</dbReference>
<accession>A0ABU9DH91</accession>
<keyword evidence="5" id="KW-1185">Reference proteome</keyword>
<proteinExistence type="predicted"/>
<dbReference type="PANTHER" id="PTHR43479:SF11">
    <property type="entry name" value="ACREF_ENVCD OPERON REPRESSOR-RELATED"/>
    <property type="match status" value="1"/>
</dbReference>
<dbReference type="Gene3D" id="1.10.10.60">
    <property type="entry name" value="Homeodomain-like"/>
    <property type="match status" value="1"/>
</dbReference>
<dbReference type="InterPro" id="IPR050624">
    <property type="entry name" value="HTH-type_Tx_Regulator"/>
</dbReference>
<organism evidence="4 5">
    <name type="scientific">Paenibacillus filicis</name>
    <dbReference type="NCBI Taxonomy" id="669464"/>
    <lineage>
        <taxon>Bacteria</taxon>
        <taxon>Bacillati</taxon>
        <taxon>Bacillota</taxon>
        <taxon>Bacilli</taxon>
        <taxon>Bacillales</taxon>
        <taxon>Paenibacillaceae</taxon>
        <taxon>Paenibacillus</taxon>
    </lineage>
</organism>
<gene>
    <name evidence="4" type="ORF">WMW72_06865</name>
</gene>
<evidence type="ECO:0000259" key="3">
    <source>
        <dbReference type="PROSITE" id="PS50977"/>
    </source>
</evidence>
<dbReference type="PRINTS" id="PR00455">
    <property type="entry name" value="HTHTETR"/>
</dbReference>
<dbReference type="PROSITE" id="PS50977">
    <property type="entry name" value="HTH_TETR_2"/>
    <property type="match status" value="1"/>
</dbReference>
<evidence type="ECO:0000256" key="2">
    <source>
        <dbReference type="PROSITE-ProRule" id="PRU00335"/>
    </source>
</evidence>
<dbReference type="RefSeq" id="WP_341414691.1">
    <property type="nucleotide sequence ID" value="NZ_JBBPCC010000003.1"/>
</dbReference>
<dbReference type="InterPro" id="IPR036271">
    <property type="entry name" value="Tet_transcr_reg_TetR-rel_C_sf"/>
</dbReference>
<reference evidence="4 5" key="1">
    <citation type="submission" date="2024-04" db="EMBL/GenBank/DDBJ databases">
        <title>draft genome sequnece of Paenibacillus filicis.</title>
        <authorList>
            <person name="Kim D.-U."/>
        </authorList>
    </citation>
    <scope>NUCLEOTIDE SEQUENCE [LARGE SCALE GENOMIC DNA]</scope>
    <source>
        <strain evidence="4 5">KACC14197</strain>
    </source>
</reference>
<dbReference type="SUPFAM" id="SSF48498">
    <property type="entry name" value="Tetracyclin repressor-like, C-terminal domain"/>
    <property type="match status" value="1"/>
</dbReference>
<dbReference type="InterPro" id="IPR001647">
    <property type="entry name" value="HTH_TetR"/>
</dbReference>
<name>A0ABU9DH91_9BACL</name>
<protein>
    <submittedName>
        <fullName evidence="4">TetR/AcrR family transcriptional regulator</fullName>
    </submittedName>
</protein>
<dbReference type="PROSITE" id="PS01081">
    <property type="entry name" value="HTH_TETR_1"/>
    <property type="match status" value="1"/>
</dbReference>
<feature type="DNA-binding region" description="H-T-H motif" evidence="2">
    <location>
        <begin position="32"/>
        <end position="51"/>
    </location>
</feature>
<sequence length="203" mass="23326">MVKKRTDAEDTKRRIVEKAGQLFATKGYNAVTMNEVCESAAVSKGSLYHHFPSKDELLLYVIEEDAAEWQYRWESLRVAHHSLEEQLSLLAEHYADDFQNPLSKALEEFARSQVISEDILGRILSINELTVQACRTLLEEGMNRGDIQSGHLDEKVMIVSSMLEGLGKMYYVYDRDKEKDKVKHIYRHAVHILLNGMRAGERP</sequence>
<keyword evidence="1 2" id="KW-0238">DNA-binding</keyword>
<evidence type="ECO:0000313" key="5">
    <source>
        <dbReference type="Proteomes" id="UP001469365"/>
    </source>
</evidence>
<dbReference type="Proteomes" id="UP001469365">
    <property type="component" value="Unassembled WGS sequence"/>
</dbReference>
<dbReference type="Pfam" id="PF00440">
    <property type="entry name" value="TetR_N"/>
    <property type="match status" value="1"/>
</dbReference>
<dbReference type="Gene3D" id="1.10.357.10">
    <property type="entry name" value="Tetracycline Repressor, domain 2"/>
    <property type="match status" value="1"/>
</dbReference>
<dbReference type="SUPFAM" id="SSF46689">
    <property type="entry name" value="Homeodomain-like"/>
    <property type="match status" value="1"/>
</dbReference>
<dbReference type="PANTHER" id="PTHR43479">
    <property type="entry name" value="ACREF/ENVCD OPERON REPRESSOR-RELATED"/>
    <property type="match status" value="1"/>
</dbReference>
<dbReference type="InterPro" id="IPR023772">
    <property type="entry name" value="DNA-bd_HTH_TetR-type_CS"/>
</dbReference>
<feature type="domain" description="HTH tetR-type" evidence="3">
    <location>
        <begin position="9"/>
        <end position="69"/>
    </location>
</feature>
<dbReference type="InterPro" id="IPR009057">
    <property type="entry name" value="Homeodomain-like_sf"/>
</dbReference>
<dbReference type="EMBL" id="JBBPCC010000003">
    <property type="protein sequence ID" value="MEK8127636.1"/>
    <property type="molecule type" value="Genomic_DNA"/>
</dbReference>
<comment type="caution">
    <text evidence="4">The sequence shown here is derived from an EMBL/GenBank/DDBJ whole genome shotgun (WGS) entry which is preliminary data.</text>
</comment>